<dbReference type="EMBL" id="JAAIVJ010000006">
    <property type="protein sequence ID" value="NEY90987.1"/>
    <property type="molecule type" value="Genomic_DNA"/>
</dbReference>
<dbReference type="Proteomes" id="UP000477782">
    <property type="component" value="Unassembled WGS sequence"/>
</dbReference>
<protein>
    <submittedName>
        <fullName evidence="2">Uncharacterized protein</fullName>
    </submittedName>
</protein>
<keyword evidence="1" id="KW-0472">Membrane</keyword>
<reference evidence="2 3" key="1">
    <citation type="submission" date="2020-02" db="EMBL/GenBank/DDBJ databases">
        <authorList>
            <person name="Chen W.-M."/>
        </authorList>
    </citation>
    <scope>NUCLEOTIDE SEQUENCE [LARGE SCALE GENOMIC DNA]</scope>
    <source>
        <strain evidence="2 3">KMS-5</strain>
    </source>
</reference>
<sequence length="118" mass="12682">MYDTNLVDFYSRVASFEKAQAEGYGHEAPGTLGRSITYGRRKARRRVRVMPFVFVALAAIGLKGAILHSVGSAVYDARVAALSAGEGFDRLGGWLMQVDPVTAYVADKIGEAVVAIKS</sequence>
<feature type="transmembrane region" description="Helical" evidence="1">
    <location>
        <begin position="49"/>
        <end position="70"/>
    </location>
</feature>
<keyword evidence="1" id="KW-1133">Transmembrane helix</keyword>
<dbReference type="AlphaFoldDB" id="A0A6M0QUA9"/>
<dbReference type="RefSeq" id="WP_164625958.1">
    <property type="nucleotide sequence ID" value="NZ_JAAIVJ010000006.1"/>
</dbReference>
<name>A0A6M0QUA9_9RHOB</name>
<evidence type="ECO:0000313" key="2">
    <source>
        <dbReference type="EMBL" id="NEY90987.1"/>
    </source>
</evidence>
<comment type="caution">
    <text evidence="2">The sequence shown here is derived from an EMBL/GenBank/DDBJ whole genome shotgun (WGS) entry which is preliminary data.</text>
</comment>
<proteinExistence type="predicted"/>
<keyword evidence="3" id="KW-1185">Reference proteome</keyword>
<gene>
    <name evidence="2" type="ORF">G4Z14_11835</name>
</gene>
<accession>A0A6M0QUA9</accession>
<evidence type="ECO:0000313" key="3">
    <source>
        <dbReference type="Proteomes" id="UP000477782"/>
    </source>
</evidence>
<organism evidence="2 3">
    <name type="scientific">Tabrizicola oligotrophica</name>
    <dbReference type="NCBI Taxonomy" id="2710650"/>
    <lineage>
        <taxon>Bacteria</taxon>
        <taxon>Pseudomonadati</taxon>
        <taxon>Pseudomonadota</taxon>
        <taxon>Alphaproteobacteria</taxon>
        <taxon>Rhodobacterales</taxon>
        <taxon>Paracoccaceae</taxon>
        <taxon>Tabrizicola</taxon>
    </lineage>
</organism>
<keyword evidence="1" id="KW-0812">Transmembrane</keyword>
<evidence type="ECO:0000256" key="1">
    <source>
        <dbReference type="SAM" id="Phobius"/>
    </source>
</evidence>